<dbReference type="InterPro" id="IPR051333">
    <property type="entry name" value="CLIP_Serine_Protease"/>
</dbReference>
<evidence type="ECO:0000256" key="3">
    <source>
        <dbReference type="ARBA" id="ARBA00022801"/>
    </source>
</evidence>
<dbReference type="PRINTS" id="PR00722">
    <property type="entry name" value="CHYMOTRYPSIN"/>
</dbReference>
<dbReference type="PANTHER" id="PTHR24260:SF134">
    <property type="entry name" value="AT07769P-RELATED"/>
    <property type="match status" value="1"/>
</dbReference>
<keyword evidence="2" id="KW-0732">Signal</keyword>
<dbReference type="CDD" id="cd00190">
    <property type="entry name" value="Tryp_SPc"/>
    <property type="match status" value="1"/>
</dbReference>
<accession>R4UL29</accession>
<dbReference type="InterPro" id="IPR001314">
    <property type="entry name" value="Peptidase_S1A"/>
</dbReference>
<dbReference type="SMART" id="SM00020">
    <property type="entry name" value="Tryp_SPc"/>
    <property type="match status" value="1"/>
</dbReference>
<keyword evidence="1 8" id="KW-0645">Protease</keyword>
<dbReference type="PROSITE" id="PS50240">
    <property type="entry name" value="TRYPSIN_DOM"/>
    <property type="match status" value="1"/>
</dbReference>
<dbReference type="PANTHER" id="PTHR24260">
    <property type="match status" value="1"/>
</dbReference>
<organism evidence="8">
    <name type="scientific">Coptotermes formosanus</name>
    <name type="common">Formosan subterranean termite</name>
    <dbReference type="NCBI Taxonomy" id="36987"/>
    <lineage>
        <taxon>Eukaryota</taxon>
        <taxon>Metazoa</taxon>
        <taxon>Ecdysozoa</taxon>
        <taxon>Arthropoda</taxon>
        <taxon>Hexapoda</taxon>
        <taxon>Insecta</taxon>
        <taxon>Pterygota</taxon>
        <taxon>Neoptera</taxon>
        <taxon>Polyneoptera</taxon>
        <taxon>Dictyoptera</taxon>
        <taxon>Blattodea</taxon>
        <taxon>Blattoidea</taxon>
        <taxon>Termitoidae</taxon>
        <taxon>Rhinotermitidae</taxon>
        <taxon>Coptotermes</taxon>
    </lineage>
</organism>
<dbReference type="AlphaFoldDB" id="R4UL29"/>
<dbReference type="InterPro" id="IPR001254">
    <property type="entry name" value="Trypsin_dom"/>
</dbReference>
<reference evidence="8" key="1">
    <citation type="submission" date="2013-03" db="EMBL/GenBank/DDBJ databases">
        <title>Immune-Related transcriptome of Coptotermes formosanus Shiraki workers: the defense mechanism.</title>
        <authorList>
            <person name="Hussain A."/>
            <person name="Li Y.F."/>
            <person name="Wen S.Y."/>
        </authorList>
    </citation>
    <scope>NUCLEOTIDE SEQUENCE</scope>
</reference>
<evidence type="ECO:0000256" key="5">
    <source>
        <dbReference type="ARBA" id="ARBA00023145"/>
    </source>
</evidence>
<evidence type="ECO:0000259" key="7">
    <source>
        <dbReference type="PROSITE" id="PS50240"/>
    </source>
</evidence>
<name>R4UL29_COPFO</name>
<evidence type="ECO:0000256" key="6">
    <source>
        <dbReference type="ARBA" id="ARBA00023157"/>
    </source>
</evidence>
<keyword evidence="6" id="KW-1015">Disulfide bond</keyword>
<dbReference type="Pfam" id="PF00089">
    <property type="entry name" value="Trypsin"/>
    <property type="match status" value="1"/>
</dbReference>
<sequence>MKHTNVSLAAHIASRGQFPWQVALIVENSWSCGGSLISSQWVLTAALCAGSSYEIVLGANRYDGSESGSLVVTSTTTILHPDYDGNLNNDIALIQLPSAISFTDYIKPIRLRYVASDLAGEVARVSGWGKTSEDSSGISPTLQYVDLTVITNTECADVFGSFITPSKLCTATTGGQSTCSGDGGGPLVYKESDGVYTQVGIVSFTATAGCEQGYPAGFTRVNCYLRWIDDITGIILPPCT</sequence>
<dbReference type="InterPro" id="IPR043504">
    <property type="entry name" value="Peptidase_S1_PA_chymotrypsin"/>
</dbReference>
<dbReference type="GO" id="GO:0006508">
    <property type="term" value="P:proteolysis"/>
    <property type="evidence" value="ECO:0007669"/>
    <property type="project" value="UniProtKB-KW"/>
</dbReference>
<protein>
    <submittedName>
        <fullName evidence="8">Trypsin-like serine protease</fullName>
    </submittedName>
</protein>
<dbReference type="GO" id="GO:0004252">
    <property type="term" value="F:serine-type endopeptidase activity"/>
    <property type="evidence" value="ECO:0007669"/>
    <property type="project" value="InterPro"/>
</dbReference>
<feature type="domain" description="Peptidase S1" evidence="7">
    <location>
        <begin position="7"/>
        <end position="233"/>
    </location>
</feature>
<dbReference type="SUPFAM" id="SSF50494">
    <property type="entry name" value="Trypsin-like serine proteases"/>
    <property type="match status" value="1"/>
</dbReference>
<evidence type="ECO:0000256" key="1">
    <source>
        <dbReference type="ARBA" id="ARBA00022670"/>
    </source>
</evidence>
<evidence type="ECO:0000256" key="2">
    <source>
        <dbReference type="ARBA" id="ARBA00022729"/>
    </source>
</evidence>
<dbReference type="InterPro" id="IPR009003">
    <property type="entry name" value="Peptidase_S1_PA"/>
</dbReference>
<keyword evidence="4" id="KW-0720">Serine protease</keyword>
<proteinExistence type="evidence at transcript level"/>
<dbReference type="EMBL" id="KC741020">
    <property type="protein sequence ID" value="AGM32844.1"/>
    <property type="molecule type" value="mRNA"/>
</dbReference>
<dbReference type="Gene3D" id="2.40.10.10">
    <property type="entry name" value="Trypsin-like serine proteases"/>
    <property type="match status" value="2"/>
</dbReference>
<evidence type="ECO:0000313" key="8">
    <source>
        <dbReference type="EMBL" id="AGM32844.1"/>
    </source>
</evidence>
<keyword evidence="5" id="KW-0865">Zymogen</keyword>
<keyword evidence="3" id="KW-0378">Hydrolase</keyword>
<dbReference type="FunFam" id="2.40.10.10:FF:000025">
    <property type="entry name" value="serine proteases 1/2"/>
    <property type="match status" value="1"/>
</dbReference>
<dbReference type="FunFam" id="2.40.10.10:FF:000004">
    <property type="entry name" value="Tryptase gamma 1"/>
    <property type="match status" value="1"/>
</dbReference>
<evidence type="ECO:0000256" key="4">
    <source>
        <dbReference type="ARBA" id="ARBA00022825"/>
    </source>
</evidence>